<protein>
    <submittedName>
        <fullName evidence="3">Uncharacterized protein</fullName>
    </submittedName>
</protein>
<keyword evidence="1" id="KW-0812">Transmembrane</keyword>
<proteinExistence type="predicted"/>
<evidence type="ECO:0000313" key="2">
    <source>
        <dbReference type="EMBL" id="PJZ70848.1"/>
    </source>
</evidence>
<dbReference type="EMBL" id="NPDZ01000003">
    <property type="protein sequence ID" value="PJZ73744.1"/>
    <property type="molecule type" value="Genomic_DNA"/>
</dbReference>
<feature type="transmembrane region" description="Helical" evidence="1">
    <location>
        <begin position="47"/>
        <end position="67"/>
    </location>
</feature>
<name>A0A2M9ZNY0_9LEPT</name>
<dbReference type="AlphaFoldDB" id="A0A2M9ZNY0"/>
<feature type="transmembrane region" description="Helical" evidence="1">
    <location>
        <begin position="108"/>
        <end position="126"/>
    </location>
</feature>
<keyword evidence="1" id="KW-1133">Transmembrane helix</keyword>
<feature type="transmembrane region" description="Helical" evidence="1">
    <location>
        <begin position="132"/>
        <end position="154"/>
    </location>
</feature>
<evidence type="ECO:0000256" key="1">
    <source>
        <dbReference type="SAM" id="Phobius"/>
    </source>
</evidence>
<evidence type="ECO:0000313" key="4">
    <source>
        <dbReference type="Proteomes" id="UP000231962"/>
    </source>
</evidence>
<keyword evidence="4" id="KW-1185">Reference proteome</keyword>
<evidence type="ECO:0000313" key="5">
    <source>
        <dbReference type="Proteomes" id="UP000231990"/>
    </source>
</evidence>
<dbReference type="Proteomes" id="UP000231962">
    <property type="component" value="Unassembled WGS sequence"/>
</dbReference>
<comment type="caution">
    <text evidence="3">The sequence shown here is derived from an EMBL/GenBank/DDBJ whole genome shotgun (WGS) entry which is preliminary data.</text>
</comment>
<organism evidence="3 5">
    <name type="scientific">Leptospira perolatii</name>
    <dbReference type="NCBI Taxonomy" id="2023191"/>
    <lineage>
        <taxon>Bacteria</taxon>
        <taxon>Pseudomonadati</taxon>
        <taxon>Spirochaetota</taxon>
        <taxon>Spirochaetia</taxon>
        <taxon>Leptospirales</taxon>
        <taxon>Leptospiraceae</taxon>
        <taxon>Leptospira</taxon>
    </lineage>
</organism>
<evidence type="ECO:0000313" key="3">
    <source>
        <dbReference type="EMBL" id="PJZ73744.1"/>
    </source>
</evidence>
<accession>A0A2M9ZNY0</accession>
<feature type="transmembrane region" description="Helical" evidence="1">
    <location>
        <begin position="79"/>
        <end position="96"/>
    </location>
</feature>
<feature type="transmembrane region" description="Helical" evidence="1">
    <location>
        <begin position="20"/>
        <end position="40"/>
    </location>
</feature>
<sequence>MFTFLTNLLPLSQKLGDYATAIFLVSDTLKVVAGSAAVIVLRILTEVRAFTVLLFFSVPYQLYVLLLNLHKDWRIETDFVLASLVNLITAYAMWRVPNKFGAILPRRTLAISLALFALLLNLHHVLPTHLTGYVSLLVYADYIVVLFLYFRVFWNFRPA</sequence>
<gene>
    <name evidence="2" type="ORF">CH360_04875</name>
    <name evidence="3" type="ORF">CH373_06145</name>
</gene>
<dbReference type="EMBL" id="NPDY01000002">
    <property type="protein sequence ID" value="PJZ70848.1"/>
    <property type="molecule type" value="Genomic_DNA"/>
</dbReference>
<keyword evidence="1" id="KW-0472">Membrane</keyword>
<reference evidence="4 5" key="1">
    <citation type="submission" date="2017-07" db="EMBL/GenBank/DDBJ databases">
        <title>Leptospira spp. isolated from tropical soils.</title>
        <authorList>
            <person name="Thibeaux R."/>
            <person name="Iraola G."/>
            <person name="Ferres I."/>
            <person name="Bierque E."/>
            <person name="Girault D."/>
            <person name="Soupe-Gilbert M.-E."/>
            <person name="Picardeau M."/>
            <person name="Goarant C."/>
        </authorList>
    </citation>
    <scope>NUCLEOTIDE SEQUENCE [LARGE SCALE GENOMIC DNA]</scope>
    <source>
        <strain evidence="3 5">FH1-B-B1</strain>
        <strain evidence="2 4">FH1-B-C1</strain>
    </source>
</reference>
<dbReference type="Proteomes" id="UP000231990">
    <property type="component" value="Unassembled WGS sequence"/>
</dbReference>